<name>A0A835J125_9ROSI</name>
<dbReference type="Proteomes" id="UP000657918">
    <property type="component" value="Unassembled WGS sequence"/>
</dbReference>
<comment type="caution">
    <text evidence="1">The sequence shown here is derived from an EMBL/GenBank/DDBJ whole genome shotgun (WGS) entry which is preliminary data.</text>
</comment>
<reference evidence="1 2" key="1">
    <citation type="submission" date="2020-10" db="EMBL/GenBank/DDBJ databases">
        <title>Plant Genome Project.</title>
        <authorList>
            <person name="Zhang R.-G."/>
        </authorList>
    </citation>
    <scope>NUCLEOTIDE SEQUENCE [LARGE SCALE GENOMIC DNA]</scope>
    <source>
        <strain evidence="1">FAFU-HL-1</strain>
        <tissue evidence="1">Leaf</tissue>
    </source>
</reference>
<dbReference type="EMBL" id="JADGMS010000019">
    <property type="protein sequence ID" value="KAF9661141.1"/>
    <property type="molecule type" value="Genomic_DNA"/>
</dbReference>
<dbReference type="OrthoDB" id="851441at2759"/>
<organism evidence="1 2">
    <name type="scientific">Salix dunnii</name>
    <dbReference type="NCBI Taxonomy" id="1413687"/>
    <lineage>
        <taxon>Eukaryota</taxon>
        <taxon>Viridiplantae</taxon>
        <taxon>Streptophyta</taxon>
        <taxon>Embryophyta</taxon>
        <taxon>Tracheophyta</taxon>
        <taxon>Spermatophyta</taxon>
        <taxon>Magnoliopsida</taxon>
        <taxon>eudicotyledons</taxon>
        <taxon>Gunneridae</taxon>
        <taxon>Pentapetalae</taxon>
        <taxon>rosids</taxon>
        <taxon>fabids</taxon>
        <taxon>Malpighiales</taxon>
        <taxon>Salicaceae</taxon>
        <taxon>Saliceae</taxon>
        <taxon>Salix</taxon>
    </lineage>
</organism>
<dbReference type="AlphaFoldDB" id="A0A835J125"/>
<evidence type="ECO:0000313" key="1">
    <source>
        <dbReference type="EMBL" id="KAF9661141.1"/>
    </source>
</evidence>
<gene>
    <name evidence="1" type="ORF">SADUNF_Sadunf19G0036900</name>
</gene>
<sequence length="69" mass="7794">MGSKNRDGISWRAAISRRVFSFFRDFSSADDTLRSSRKSTPFMPEEAMVAAAKHFSSAHKVYVSSFTLQ</sequence>
<keyword evidence="2" id="KW-1185">Reference proteome</keyword>
<protein>
    <submittedName>
        <fullName evidence="1">Uncharacterized protein</fullName>
    </submittedName>
</protein>
<accession>A0A835J125</accession>
<evidence type="ECO:0000313" key="2">
    <source>
        <dbReference type="Proteomes" id="UP000657918"/>
    </source>
</evidence>
<proteinExistence type="predicted"/>